<dbReference type="GO" id="GO:0003735">
    <property type="term" value="F:structural constituent of ribosome"/>
    <property type="evidence" value="ECO:0007669"/>
    <property type="project" value="InterPro"/>
</dbReference>
<dbReference type="Pfam" id="PF00453">
    <property type="entry name" value="Ribosomal_L20"/>
    <property type="match status" value="1"/>
</dbReference>
<dbReference type="InterPro" id="IPR005813">
    <property type="entry name" value="Ribosomal_bL20"/>
</dbReference>
<keyword evidence="2 7" id="KW-0699">rRNA-binding</keyword>
<dbReference type="HAMAP" id="MF_00382">
    <property type="entry name" value="Ribosomal_bL20"/>
    <property type="match status" value="1"/>
</dbReference>
<keyword evidence="3 7" id="KW-0694">RNA-binding</keyword>
<keyword evidence="5 7" id="KW-0687">Ribonucleoprotein</keyword>
<dbReference type="SUPFAM" id="SSF74731">
    <property type="entry name" value="Ribosomal protein L20"/>
    <property type="match status" value="1"/>
</dbReference>
<evidence type="ECO:0000313" key="9">
    <source>
        <dbReference type="EMBL" id="AXA36027.1"/>
    </source>
</evidence>
<reference evidence="9 10" key="1">
    <citation type="submission" date="2018-05" db="EMBL/GenBank/DDBJ databases">
        <title>A metagenomic window into the 2 km-deep terrestrial subsurface aquifer revealed taxonomically and functionally diverse microbial community comprising novel uncultured bacterial lineages.</title>
        <authorList>
            <person name="Kadnikov V.V."/>
            <person name="Mardanov A.V."/>
            <person name="Beletsky A.V."/>
            <person name="Banks D."/>
            <person name="Pimenov N.V."/>
            <person name="Frank Y.A."/>
            <person name="Karnachuk O.V."/>
            <person name="Ravin N.V."/>
        </authorList>
    </citation>
    <scope>NUCLEOTIDE SEQUENCE [LARGE SCALE GENOMIC DNA]</scope>
    <source>
        <strain evidence="9">BY</strain>
    </source>
</reference>
<dbReference type="GO" id="GO:0006412">
    <property type="term" value="P:translation"/>
    <property type="evidence" value="ECO:0007669"/>
    <property type="project" value="InterPro"/>
</dbReference>
<evidence type="ECO:0000256" key="7">
    <source>
        <dbReference type="HAMAP-Rule" id="MF_00382"/>
    </source>
</evidence>
<dbReference type="Gene3D" id="1.10.1900.20">
    <property type="entry name" value="Ribosomal protein L20"/>
    <property type="match status" value="1"/>
</dbReference>
<name>A0A2Z4Y487_SUMC1</name>
<keyword evidence="4 7" id="KW-0689">Ribosomal protein</keyword>
<evidence type="ECO:0000256" key="1">
    <source>
        <dbReference type="ARBA" id="ARBA00007698"/>
    </source>
</evidence>
<dbReference type="InterPro" id="IPR049946">
    <property type="entry name" value="RIBOSOMAL_L20_CS"/>
</dbReference>
<dbReference type="GO" id="GO:0005840">
    <property type="term" value="C:ribosome"/>
    <property type="evidence" value="ECO:0007669"/>
    <property type="project" value="UniProtKB-KW"/>
</dbReference>
<evidence type="ECO:0000256" key="3">
    <source>
        <dbReference type="ARBA" id="ARBA00022884"/>
    </source>
</evidence>
<dbReference type="FunFam" id="1.10.1900.20:FF:000001">
    <property type="entry name" value="50S ribosomal protein L20"/>
    <property type="match status" value="1"/>
</dbReference>
<protein>
    <recommendedName>
        <fullName evidence="6 7">Large ribosomal subunit protein bL20</fullName>
    </recommendedName>
</protein>
<evidence type="ECO:0000256" key="5">
    <source>
        <dbReference type="ARBA" id="ARBA00023274"/>
    </source>
</evidence>
<dbReference type="GO" id="GO:1990904">
    <property type="term" value="C:ribonucleoprotein complex"/>
    <property type="evidence" value="ECO:0007669"/>
    <property type="project" value="UniProtKB-KW"/>
</dbReference>
<dbReference type="PROSITE" id="PS00937">
    <property type="entry name" value="RIBOSOMAL_L20"/>
    <property type="match status" value="1"/>
</dbReference>
<evidence type="ECO:0000256" key="8">
    <source>
        <dbReference type="RuleBase" id="RU000560"/>
    </source>
</evidence>
<organism evidence="9 10">
    <name type="scientific">Sumerlaea chitinivorans</name>
    <dbReference type="NCBI Taxonomy" id="2250252"/>
    <lineage>
        <taxon>Bacteria</taxon>
        <taxon>Candidatus Sumerlaeota</taxon>
        <taxon>Candidatus Sumerlaeia</taxon>
        <taxon>Candidatus Sumerlaeales</taxon>
        <taxon>Candidatus Sumerlaeaceae</taxon>
        <taxon>Candidatus Sumerlaea</taxon>
    </lineage>
</organism>
<evidence type="ECO:0000313" key="10">
    <source>
        <dbReference type="Proteomes" id="UP000262583"/>
    </source>
</evidence>
<evidence type="ECO:0000256" key="6">
    <source>
        <dbReference type="ARBA" id="ARBA00035172"/>
    </source>
</evidence>
<dbReference type="NCBIfam" id="TIGR01032">
    <property type="entry name" value="rplT_bact"/>
    <property type="match status" value="1"/>
</dbReference>
<gene>
    <name evidence="7" type="primary">rplT</name>
    <name evidence="9" type="ORF">BRCON_1250</name>
</gene>
<proteinExistence type="inferred from homology"/>
<dbReference type="GO" id="GO:0019843">
    <property type="term" value="F:rRNA binding"/>
    <property type="evidence" value="ECO:0007669"/>
    <property type="project" value="UniProtKB-UniRule"/>
</dbReference>
<comment type="function">
    <text evidence="7 8">Binds directly to 23S ribosomal RNA and is necessary for the in vitro assembly process of the 50S ribosomal subunit. It is not involved in the protein synthesizing functions of that subunit.</text>
</comment>
<dbReference type="Gene3D" id="6.10.160.10">
    <property type="match status" value="1"/>
</dbReference>
<sequence length="123" mass="14330">MPRATNNPASRRRRKKILKRAEGYYSGRRKLFQNAKETVKRALRYAYRDRRQRKRDFRKLWIARINAAVRAEELPYSRFMEGLRAAGVEVNRKMLADLAVKDPAAFSEYVKVAREALAAKASA</sequence>
<dbReference type="PRINTS" id="PR00062">
    <property type="entry name" value="RIBOSOMALL20"/>
</dbReference>
<dbReference type="PANTHER" id="PTHR10986">
    <property type="entry name" value="39S RIBOSOMAL PROTEIN L20"/>
    <property type="match status" value="1"/>
</dbReference>
<evidence type="ECO:0000256" key="4">
    <source>
        <dbReference type="ARBA" id="ARBA00022980"/>
    </source>
</evidence>
<dbReference type="KEGG" id="schv:BRCON_1250"/>
<dbReference type="GO" id="GO:0000027">
    <property type="term" value="P:ribosomal large subunit assembly"/>
    <property type="evidence" value="ECO:0007669"/>
    <property type="project" value="UniProtKB-UniRule"/>
</dbReference>
<dbReference type="AlphaFoldDB" id="A0A2Z4Y487"/>
<evidence type="ECO:0000256" key="2">
    <source>
        <dbReference type="ARBA" id="ARBA00022730"/>
    </source>
</evidence>
<dbReference type="InterPro" id="IPR035566">
    <property type="entry name" value="Ribosomal_protein_bL20_C"/>
</dbReference>
<dbReference type="EMBL" id="CP030759">
    <property type="protein sequence ID" value="AXA36027.1"/>
    <property type="molecule type" value="Genomic_DNA"/>
</dbReference>
<accession>A0A2Z4Y487</accession>
<dbReference type="Proteomes" id="UP000262583">
    <property type="component" value="Chromosome"/>
</dbReference>
<comment type="similarity">
    <text evidence="1 7 8">Belongs to the bacterial ribosomal protein bL20 family.</text>
</comment>
<dbReference type="CDD" id="cd07026">
    <property type="entry name" value="Ribosomal_L20"/>
    <property type="match status" value="1"/>
</dbReference>